<feature type="transmembrane region" description="Helical" evidence="6">
    <location>
        <begin position="129"/>
        <end position="153"/>
    </location>
</feature>
<dbReference type="PANTHER" id="PTHR10556">
    <property type="entry name" value="3-OXO-5-ALPHA-STEROID 4-DEHYDROGENASE"/>
    <property type="match status" value="1"/>
</dbReference>
<dbReference type="OrthoDB" id="5788137at2759"/>
<evidence type="ECO:0000313" key="9">
    <source>
        <dbReference type="Proteomes" id="UP000224080"/>
    </source>
</evidence>
<evidence type="ECO:0000256" key="2">
    <source>
        <dbReference type="ARBA" id="ARBA00007742"/>
    </source>
</evidence>
<dbReference type="AlphaFoldDB" id="A0A2B7XGF1"/>
<feature type="transmembrane region" description="Helical" evidence="6">
    <location>
        <begin position="98"/>
        <end position="117"/>
    </location>
</feature>
<keyword evidence="5 6" id="KW-0472">Membrane</keyword>
<feature type="transmembrane region" description="Helical" evidence="6">
    <location>
        <begin position="25"/>
        <end position="46"/>
    </location>
</feature>
<comment type="caution">
    <text evidence="8">The sequence shown here is derived from an EMBL/GenBank/DDBJ whole genome shotgun (WGS) entry which is preliminary data.</text>
</comment>
<gene>
    <name evidence="8" type="ORF">GX51_01561</name>
</gene>
<keyword evidence="3 6" id="KW-0812">Transmembrane</keyword>
<dbReference type="GO" id="GO:0016020">
    <property type="term" value="C:membrane"/>
    <property type="evidence" value="ECO:0007669"/>
    <property type="project" value="UniProtKB-SubCell"/>
</dbReference>
<protein>
    <submittedName>
        <fullName evidence="8">3-oxo-5-alpha-steroid 4-dehydrogenase 1</fullName>
    </submittedName>
</protein>
<comment type="subcellular location">
    <subcellularLocation>
        <location evidence="1">Membrane</location>
        <topology evidence="1">Multi-pass membrane protein</topology>
    </subcellularLocation>
</comment>
<evidence type="ECO:0000313" key="8">
    <source>
        <dbReference type="EMBL" id="PGH07851.1"/>
    </source>
</evidence>
<feature type="domain" description="3-oxo-5-alpha-steroid 4-dehydrogenase C-terminal" evidence="7">
    <location>
        <begin position="187"/>
        <end position="274"/>
    </location>
</feature>
<keyword evidence="4 6" id="KW-1133">Transmembrane helix</keyword>
<feature type="transmembrane region" description="Helical" evidence="6">
    <location>
        <begin position="67"/>
        <end position="86"/>
    </location>
</feature>
<dbReference type="InterPro" id="IPR001104">
    <property type="entry name" value="3-oxo-5_a-steroid_4-DH_C"/>
</dbReference>
<evidence type="ECO:0000256" key="4">
    <source>
        <dbReference type="ARBA" id="ARBA00022989"/>
    </source>
</evidence>
<evidence type="ECO:0000256" key="1">
    <source>
        <dbReference type="ARBA" id="ARBA00004141"/>
    </source>
</evidence>
<evidence type="ECO:0000256" key="5">
    <source>
        <dbReference type="ARBA" id="ARBA00023136"/>
    </source>
</evidence>
<proteinExistence type="inferred from homology"/>
<dbReference type="STRING" id="2060905.A0A2B7XGF1"/>
<dbReference type="InterPro" id="IPR039357">
    <property type="entry name" value="SRD5A/TECR"/>
</dbReference>
<feature type="transmembrane region" description="Helical" evidence="6">
    <location>
        <begin position="187"/>
        <end position="204"/>
    </location>
</feature>
<dbReference type="EMBL" id="PDNC01000012">
    <property type="protein sequence ID" value="PGH07851.1"/>
    <property type="molecule type" value="Genomic_DNA"/>
</dbReference>
<dbReference type="Proteomes" id="UP000224080">
    <property type="component" value="Unassembled WGS sequence"/>
</dbReference>
<dbReference type="GO" id="GO:0006629">
    <property type="term" value="P:lipid metabolic process"/>
    <property type="evidence" value="ECO:0007669"/>
    <property type="project" value="InterPro"/>
</dbReference>
<keyword evidence="9" id="KW-1185">Reference proteome</keyword>
<sequence>MDPLINWSASLPPLREFLPPASPDAYVALLSIFQYFPMVALIQLATPFYPQGKTSLPSSRLNFPGRYAWLCMESVGPLNLLYTLYTGTSMFVDGQFPIWHKVVACLYVLHYLNRAVITPLFLAPSMSPIHLIIILSAMAFNYLNSSCIAGWLLGYGTPVLGSTAPRPQQTPLSRASSFSTKYFPAEYIPYIGLCLFLIGMYGNIKAEGTLFRLRREEADKNDNNKPKTAQTPKNKYDKVYVLPPATGWFRTILFPHYVFEWIEWLGFLLIGASITPAPSSPSPAAASSATATTPALVLAPYYAPLANLLLDKWGLPFPLPAIAFLVNVVSTTAVRASWGRKWYVDRFGAEAVGRRGAFVPYFKWL</sequence>
<accession>A0A2B7XGF1</accession>
<dbReference type="GO" id="GO:0016627">
    <property type="term" value="F:oxidoreductase activity, acting on the CH-CH group of donors"/>
    <property type="evidence" value="ECO:0007669"/>
    <property type="project" value="InterPro"/>
</dbReference>
<name>A0A2B7XGF1_9EURO</name>
<organism evidence="8 9">
    <name type="scientific">Blastomyces parvus</name>
    <dbReference type="NCBI Taxonomy" id="2060905"/>
    <lineage>
        <taxon>Eukaryota</taxon>
        <taxon>Fungi</taxon>
        <taxon>Dikarya</taxon>
        <taxon>Ascomycota</taxon>
        <taxon>Pezizomycotina</taxon>
        <taxon>Eurotiomycetes</taxon>
        <taxon>Eurotiomycetidae</taxon>
        <taxon>Onygenales</taxon>
        <taxon>Ajellomycetaceae</taxon>
        <taxon>Blastomyces</taxon>
    </lineage>
</organism>
<evidence type="ECO:0000256" key="6">
    <source>
        <dbReference type="SAM" id="Phobius"/>
    </source>
</evidence>
<reference evidence="8 9" key="1">
    <citation type="submission" date="2017-10" db="EMBL/GenBank/DDBJ databases">
        <title>Comparative genomics in systemic dimorphic fungi from Ajellomycetaceae.</title>
        <authorList>
            <person name="Munoz J.F."/>
            <person name="Mcewen J.G."/>
            <person name="Clay O.K."/>
            <person name="Cuomo C.A."/>
        </authorList>
    </citation>
    <scope>NUCLEOTIDE SEQUENCE [LARGE SCALE GENOMIC DNA]</scope>
    <source>
        <strain evidence="8 9">UAMH130</strain>
    </source>
</reference>
<dbReference type="PANTHER" id="PTHR10556:SF43">
    <property type="entry name" value="STEROID 5-ALPHA-REDUCTASE DET2"/>
    <property type="match status" value="1"/>
</dbReference>
<dbReference type="PROSITE" id="PS50244">
    <property type="entry name" value="S5A_REDUCTASE"/>
    <property type="match status" value="1"/>
</dbReference>
<dbReference type="Pfam" id="PF02544">
    <property type="entry name" value="Steroid_dh"/>
    <property type="match status" value="1"/>
</dbReference>
<evidence type="ECO:0000259" key="7">
    <source>
        <dbReference type="Pfam" id="PF02544"/>
    </source>
</evidence>
<comment type="similarity">
    <text evidence="2">Belongs to the steroid 5-alpha reductase family.</text>
</comment>
<evidence type="ECO:0000256" key="3">
    <source>
        <dbReference type="ARBA" id="ARBA00022692"/>
    </source>
</evidence>